<evidence type="ECO:0000256" key="5">
    <source>
        <dbReference type="ARBA" id="ARBA00023136"/>
    </source>
</evidence>
<feature type="transmembrane region" description="Helical" evidence="6">
    <location>
        <begin position="102"/>
        <end position="122"/>
    </location>
</feature>
<dbReference type="PANTHER" id="PTHR42718">
    <property type="entry name" value="MAJOR FACILITATOR SUPERFAMILY MULTIDRUG TRANSPORTER MFSC"/>
    <property type="match status" value="1"/>
</dbReference>
<feature type="transmembrane region" description="Helical" evidence="6">
    <location>
        <begin position="395"/>
        <end position="414"/>
    </location>
</feature>
<evidence type="ECO:0000256" key="6">
    <source>
        <dbReference type="SAM" id="Phobius"/>
    </source>
</evidence>
<feature type="transmembrane region" description="Helical" evidence="6">
    <location>
        <begin position="159"/>
        <end position="181"/>
    </location>
</feature>
<organism evidence="8">
    <name type="scientific">Shewanella algae</name>
    <dbReference type="NCBI Taxonomy" id="38313"/>
    <lineage>
        <taxon>Bacteria</taxon>
        <taxon>Pseudomonadati</taxon>
        <taxon>Pseudomonadota</taxon>
        <taxon>Gammaproteobacteria</taxon>
        <taxon>Alteromonadales</taxon>
        <taxon>Shewanellaceae</taxon>
        <taxon>Shewanella</taxon>
    </lineage>
</organism>
<sequence>MAYRYRIALIFLLGFFIDCINIFMSAIALPDIAQELSISESSVAWVANSYILGLTLIIPVSNWLASKFGARKMMTVSMLVFSLGALCSGMTNEFYSLVFFRFLQGIGGGLLIPVGQALTFNLFKNKERTKISTLIMSIALIAPTISPSIGGIIVDHVSWRWVFLSNIPFSLLAAVLAACWIRSETKKALTPDMKGLLFVSTSLATLLIGLSIYANASSKLLPVLFIITGLGFSFLYLRHYRKTAHAIVDLSVLKNTHMRFSVLVYLAVPGVFTGVNLLNIFFLQEVLGWSAKRTGMLMVLYGVGSLIAITLGGRIYNRIGAHPLFLFGILAHSAGIAVLFFIGHHFNIQLLIIAYLLMGLGGGVSANTAQTTAMIDFDEATLTKASAVWNLNRQISFSLGCAFFTLLFNVLQHYTNDTSAYQLTFLLAAFIGITPLFIIKKLNRKPNEDKSSCYPKRN</sequence>
<feature type="transmembrane region" description="Helical" evidence="6">
    <location>
        <begin position="193"/>
        <end position="214"/>
    </location>
</feature>
<dbReference type="InterPro" id="IPR011701">
    <property type="entry name" value="MFS"/>
</dbReference>
<dbReference type="PROSITE" id="PS50850">
    <property type="entry name" value="MFS"/>
    <property type="match status" value="1"/>
</dbReference>
<feature type="transmembrane region" description="Helical" evidence="6">
    <location>
        <begin position="258"/>
        <end position="282"/>
    </location>
</feature>
<evidence type="ECO:0000259" key="7">
    <source>
        <dbReference type="PROSITE" id="PS50850"/>
    </source>
</evidence>
<dbReference type="PANTHER" id="PTHR42718:SF9">
    <property type="entry name" value="MAJOR FACILITATOR SUPERFAMILY MULTIDRUG TRANSPORTER MFSC"/>
    <property type="match status" value="1"/>
</dbReference>
<feature type="domain" description="Major facilitator superfamily (MFS) profile" evidence="7">
    <location>
        <begin position="7"/>
        <end position="447"/>
    </location>
</feature>
<feature type="transmembrane region" description="Helical" evidence="6">
    <location>
        <begin position="76"/>
        <end position="96"/>
    </location>
</feature>
<dbReference type="Gene3D" id="1.20.1250.20">
    <property type="entry name" value="MFS general substrate transporter like domains"/>
    <property type="match status" value="2"/>
</dbReference>
<dbReference type="EMBL" id="CP032664">
    <property type="protein sequence ID" value="QQO83994.1"/>
    <property type="molecule type" value="Genomic_DNA"/>
</dbReference>
<evidence type="ECO:0000313" key="8">
    <source>
        <dbReference type="EMBL" id="QQO83994.1"/>
    </source>
</evidence>
<gene>
    <name evidence="8" type="ORF">D7032_12425</name>
</gene>
<dbReference type="AlphaFoldDB" id="A0A7T8ECQ4"/>
<feature type="transmembrane region" description="Helical" evidence="6">
    <location>
        <begin position="7"/>
        <end position="30"/>
    </location>
</feature>
<dbReference type="InterPro" id="IPR020846">
    <property type="entry name" value="MFS_dom"/>
</dbReference>
<evidence type="ECO:0000256" key="3">
    <source>
        <dbReference type="ARBA" id="ARBA00022692"/>
    </source>
</evidence>
<protein>
    <submittedName>
        <fullName evidence="8">MFS transporter</fullName>
    </submittedName>
</protein>
<feature type="transmembrane region" description="Helical" evidence="6">
    <location>
        <begin position="134"/>
        <end position="153"/>
    </location>
</feature>
<dbReference type="InterPro" id="IPR036259">
    <property type="entry name" value="MFS_trans_sf"/>
</dbReference>
<feature type="transmembrane region" description="Helical" evidence="6">
    <location>
        <begin position="220"/>
        <end position="237"/>
    </location>
</feature>
<name>A0A7T8ECQ4_9GAMM</name>
<dbReference type="Pfam" id="PF07690">
    <property type="entry name" value="MFS_1"/>
    <property type="match status" value="1"/>
</dbReference>
<feature type="transmembrane region" description="Helical" evidence="6">
    <location>
        <begin position="324"/>
        <end position="342"/>
    </location>
</feature>
<keyword evidence="5 6" id="KW-0472">Membrane</keyword>
<proteinExistence type="predicted"/>
<accession>A0A7T8ECQ4</accession>
<feature type="transmembrane region" description="Helical" evidence="6">
    <location>
        <begin position="294"/>
        <end position="312"/>
    </location>
</feature>
<reference evidence="8" key="1">
    <citation type="submission" date="2018-09" db="EMBL/GenBank/DDBJ databases">
        <title>Genome sequencing and analysis.</title>
        <authorList>
            <person name="Huang Y.-T."/>
        </authorList>
    </citation>
    <scope>NUCLEOTIDE SEQUENCE</scope>
    <source>
        <strain evidence="8">HIDE</strain>
    </source>
</reference>
<dbReference type="RefSeq" id="WP_345862055.1">
    <property type="nucleotide sequence ID" value="NZ_CP032664.1"/>
</dbReference>
<evidence type="ECO:0000256" key="4">
    <source>
        <dbReference type="ARBA" id="ARBA00022989"/>
    </source>
</evidence>
<keyword evidence="3 6" id="KW-0812">Transmembrane</keyword>
<dbReference type="GO" id="GO:0022857">
    <property type="term" value="F:transmembrane transporter activity"/>
    <property type="evidence" value="ECO:0007669"/>
    <property type="project" value="InterPro"/>
</dbReference>
<feature type="transmembrane region" description="Helical" evidence="6">
    <location>
        <begin position="42"/>
        <end position="64"/>
    </location>
</feature>
<feature type="transmembrane region" description="Helical" evidence="6">
    <location>
        <begin position="420"/>
        <end position="439"/>
    </location>
</feature>
<dbReference type="PRINTS" id="PR01036">
    <property type="entry name" value="TCRTETB"/>
</dbReference>
<feature type="transmembrane region" description="Helical" evidence="6">
    <location>
        <begin position="348"/>
        <end position="366"/>
    </location>
</feature>
<keyword evidence="4 6" id="KW-1133">Transmembrane helix</keyword>
<comment type="subcellular location">
    <subcellularLocation>
        <location evidence="1">Membrane</location>
        <topology evidence="1">Multi-pass membrane protein</topology>
    </subcellularLocation>
</comment>
<evidence type="ECO:0000256" key="1">
    <source>
        <dbReference type="ARBA" id="ARBA00004141"/>
    </source>
</evidence>
<dbReference type="SUPFAM" id="SSF103473">
    <property type="entry name" value="MFS general substrate transporter"/>
    <property type="match status" value="1"/>
</dbReference>
<keyword evidence="2" id="KW-0813">Transport</keyword>
<evidence type="ECO:0000256" key="2">
    <source>
        <dbReference type="ARBA" id="ARBA00022448"/>
    </source>
</evidence>
<dbReference type="GO" id="GO:0016020">
    <property type="term" value="C:membrane"/>
    <property type="evidence" value="ECO:0007669"/>
    <property type="project" value="UniProtKB-SubCell"/>
</dbReference>